<dbReference type="AlphaFoldDB" id="A0A0C4ECG5"/>
<evidence type="ECO:0000313" key="2">
    <source>
        <dbReference type="EMBL" id="KLU90536.1"/>
    </source>
</evidence>
<evidence type="ECO:0000313" key="4">
    <source>
        <dbReference type="Proteomes" id="UP000011715"/>
    </source>
</evidence>
<reference evidence="3" key="5">
    <citation type="submission" date="2015-06" db="UniProtKB">
        <authorList>
            <consortium name="EnsemblFungi"/>
        </authorList>
    </citation>
    <scope>IDENTIFICATION</scope>
    <source>
        <strain evidence="3">ATCC 64411</strain>
    </source>
</reference>
<dbReference type="VEuPathDB" id="FungiDB:MAPG_10389"/>
<reference evidence="3" key="4">
    <citation type="journal article" date="2015" name="G3 (Bethesda)">
        <title>Genome sequences of three phytopathogenic species of the Magnaporthaceae family of fungi.</title>
        <authorList>
            <person name="Okagaki L.H."/>
            <person name="Nunes C.C."/>
            <person name="Sailsbery J."/>
            <person name="Clay B."/>
            <person name="Brown D."/>
            <person name="John T."/>
            <person name="Oh Y."/>
            <person name="Young N."/>
            <person name="Fitzgerald M."/>
            <person name="Haas B.J."/>
            <person name="Zeng Q."/>
            <person name="Young S."/>
            <person name="Adiconis X."/>
            <person name="Fan L."/>
            <person name="Levin J.Z."/>
            <person name="Mitchell T.K."/>
            <person name="Okubara P.A."/>
            <person name="Farman M.L."/>
            <person name="Kohn L.M."/>
            <person name="Birren B."/>
            <person name="Ma L.-J."/>
            <person name="Dean R.A."/>
        </authorList>
    </citation>
    <scope>NUCLEOTIDE SEQUENCE</scope>
    <source>
        <strain evidence="3">ATCC 64411 / 73-15</strain>
    </source>
</reference>
<organism evidence="3 4">
    <name type="scientific">Magnaporthiopsis poae (strain ATCC 64411 / 73-15)</name>
    <name type="common">Kentucky bluegrass fungus</name>
    <name type="synonym">Magnaporthe poae</name>
    <dbReference type="NCBI Taxonomy" id="644358"/>
    <lineage>
        <taxon>Eukaryota</taxon>
        <taxon>Fungi</taxon>
        <taxon>Dikarya</taxon>
        <taxon>Ascomycota</taxon>
        <taxon>Pezizomycotina</taxon>
        <taxon>Sordariomycetes</taxon>
        <taxon>Sordariomycetidae</taxon>
        <taxon>Magnaporthales</taxon>
        <taxon>Magnaporthaceae</taxon>
        <taxon>Magnaporthiopsis</taxon>
    </lineage>
</organism>
<feature type="region of interest" description="Disordered" evidence="1">
    <location>
        <begin position="147"/>
        <end position="174"/>
    </location>
</feature>
<name>A0A0C4ECG5_MAGP6</name>
<reference evidence="2" key="3">
    <citation type="submission" date="2011-03" db="EMBL/GenBank/DDBJ databases">
        <title>Annotation of Magnaporthe poae ATCC 64411.</title>
        <authorList>
            <person name="Ma L.-J."/>
            <person name="Dead R."/>
            <person name="Young S.K."/>
            <person name="Zeng Q."/>
            <person name="Gargeya S."/>
            <person name="Fitzgerald M."/>
            <person name="Haas B."/>
            <person name="Abouelleil A."/>
            <person name="Alvarado L."/>
            <person name="Arachchi H.M."/>
            <person name="Berlin A."/>
            <person name="Brown A."/>
            <person name="Chapman S.B."/>
            <person name="Chen Z."/>
            <person name="Dunbar C."/>
            <person name="Freedman E."/>
            <person name="Gearin G."/>
            <person name="Gellesch M."/>
            <person name="Goldberg J."/>
            <person name="Griggs A."/>
            <person name="Gujja S."/>
            <person name="Heiman D."/>
            <person name="Howarth C."/>
            <person name="Larson L."/>
            <person name="Lui A."/>
            <person name="MacDonald P.J.P."/>
            <person name="Mehta T."/>
            <person name="Montmayeur A."/>
            <person name="Murphy C."/>
            <person name="Neiman D."/>
            <person name="Pearson M."/>
            <person name="Priest M."/>
            <person name="Roberts A."/>
            <person name="Saif S."/>
            <person name="Shea T."/>
            <person name="Shenoy N."/>
            <person name="Sisk P."/>
            <person name="Stolte C."/>
            <person name="Sykes S."/>
            <person name="Yandava C."/>
            <person name="Wortman J."/>
            <person name="Nusbaum C."/>
            <person name="Birren B."/>
        </authorList>
    </citation>
    <scope>NUCLEOTIDE SEQUENCE</scope>
    <source>
        <strain evidence="2">ATCC 64411</strain>
    </source>
</reference>
<proteinExistence type="predicted"/>
<reference evidence="4" key="1">
    <citation type="submission" date="2010-05" db="EMBL/GenBank/DDBJ databases">
        <title>The genome sequence of Magnaporthe poae strain ATCC 64411.</title>
        <authorList>
            <person name="Ma L.-J."/>
            <person name="Dead R."/>
            <person name="Young S."/>
            <person name="Zeng Q."/>
            <person name="Koehrsen M."/>
            <person name="Alvarado L."/>
            <person name="Berlin A."/>
            <person name="Chapman S.B."/>
            <person name="Chen Z."/>
            <person name="Freedman E."/>
            <person name="Gellesch M."/>
            <person name="Goldberg J."/>
            <person name="Griggs A."/>
            <person name="Gujja S."/>
            <person name="Heilman E.R."/>
            <person name="Heiman D."/>
            <person name="Hepburn T."/>
            <person name="Howarth C."/>
            <person name="Jen D."/>
            <person name="Larson L."/>
            <person name="Mehta T."/>
            <person name="Neiman D."/>
            <person name="Pearson M."/>
            <person name="Roberts A."/>
            <person name="Saif S."/>
            <person name="Shea T."/>
            <person name="Shenoy N."/>
            <person name="Sisk P."/>
            <person name="Stolte C."/>
            <person name="Sykes S."/>
            <person name="Walk T."/>
            <person name="White J."/>
            <person name="Yandava C."/>
            <person name="Haas B."/>
            <person name="Nusbaum C."/>
            <person name="Birren B."/>
        </authorList>
    </citation>
    <scope>NUCLEOTIDE SEQUENCE [LARGE SCALE GENOMIC DNA]</scope>
    <source>
        <strain evidence="4">ATCC 64411 / 73-15</strain>
    </source>
</reference>
<dbReference type="EnsemblFungi" id="MAPG_10389T0">
    <property type="protein sequence ID" value="MAPG_10389T0"/>
    <property type="gene ID" value="MAPG_10389"/>
</dbReference>
<dbReference type="EMBL" id="ADBL01002325">
    <property type="status" value="NOT_ANNOTATED_CDS"/>
    <property type="molecule type" value="Genomic_DNA"/>
</dbReference>
<protein>
    <submittedName>
        <fullName evidence="2 3">Uncharacterized protein</fullName>
    </submittedName>
</protein>
<accession>A0A0C4ECG5</accession>
<feature type="compositionally biased region" description="Polar residues" evidence="1">
    <location>
        <begin position="147"/>
        <end position="158"/>
    </location>
</feature>
<gene>
    <name evidence="2" type="ORF">MAPG_10389</name>
</gene>
<reference evidence="2" key="2">
    <citation type="submission" date="2010-05" db="EMBL/GenBank/DDBJ databases">
        <title>The Genome Sequence of Magnaporthe poae strain ATCC 64411.</title>
        <authorList>
            <consortium name="The Broad Institute Genome Sequencing Platform"/>
            <consortium name="Broad Institute Genome Sequencing Center for Infectious Disease"/>
            <person name="Ma L.-J."/>
            <person name="Dead R."/>
            <person name="Young S."/>
            <person name="Zeng Q."/>
            <person name="Koehrsen M."/>
            <person name="Alvarado L."/>
            <person name="Berlin A."/>
            <person name="Chapman S.B."/>
            <person name="Chen Z."/>
            <person name="Freedman E."/>
            <person name="Gellesch M."/>
            <person name="Goldberg J."/>
            <person name="Griggs A."/>
            <person name="Gujja S."/>
            <person name="Heilman E.R."/>
            <person name="Heiman D."/>
            <person name="Hepburn T."/>
            <person name="Howarth C."/>
            <person name="Jen D."/>
            <person name="Larson L."/>
            <person name="Mehta T."/>
            <person name="Neiman D."/>
            <person name="Pearson M."/>
            <person name="Roberts A."/>
            <person name="Saif S."/>
            <person name="Shea T."/>
            <person name="Shenoy N."/>
            <person name="Sisk P."/>
            <person name="Stolte C."/>
            <person name="Sykes S."/>
            <person name="Walk T."/>
            <person name="White J."/>
            <person name="Yandava C."/>
            <person name="Haas B."/>
            <person name="Nusbaum C."/>
            <person name="Birren B."/>
        </authorList>
    </citation>
    <scope>NUCLEOTIDE SEQUENCE</scope>
    <source>
        <strain evidence="2">ATCC 64411</strain>
    </source>
</reference>
<evidence type="ECO:0000313" key="3">
    <source>
        <dbReference type="EnsemblFungi" id="MAPG_10389T0"/>
    </source>
</evidence>
<evidence type="ECO:0000256" key="1">
    <source>
        <dbReference type="SAM" id="MobiDB-lite"/>
    </source>
</evidence>
<dbReference type="Proteomes" id="UP000011715">
    <property type="component" value="Unassembled WGS sequence"/>
</dbReference>
<sequence length="174" mass="19543">MHSHTQTFIQYNIPPARIGGLEQVKEEDYATGEAGRNCRVCLFAPPCCRPIPTPSLIITCSDGPVNSGKRRADRRPFFFVHDELTITMQLHFPTGKSRGRLKAEKGGRLRRACSWSKGVRPQCFDFQATFCFPFQLWRRVGCRRTEQGTPLGTHTTTVPARGKARPIPSPQLSS</sequence>
<dbReference type="EMBL" id="GL876975">
    <property type="protein sequence ID" value="KLU90536.1"/>
    <property type="molecule type" value="Genomic_DNA"/>
</dbReference>
<keyword evidence="4" id="KW-1185">Reference proteome</keyword>